<dbReference type="PANTHER" id="PTHR39158">
    <property type="entry name" value="OS08G0560600 PROTEIN"/>
    <property type="match status" value="1"/>
</dbReference>
<evidence type="ECO:0000313" key="2">
    <source>
        <dbReference type="EMBL" id="RID85163.1"/>
    </source>
</evidence>
<protein>
    <submittedName>
        <fullName evidence="2">DUF1992 domain-containing protein</fullName>
    </submittedName>
</protein>
<evidence type="ECO:0000259" key="1">
    <source>
        <dbReference type="Pfam" id="PF09350"/>
    </source>
</evidence>
<feature type="domain" description="DnaJ homologue subfamily C member 28 conserved" evidence="1">
    <location>
        <begin position="7"/>
        <end position="74"/>
    </location>
</feature>
<comment type="caution">
    <text evidence="2">The sequence shown here is derived from an EMBL/GenBank/DDBJ whole genome shotgun (WGS) entry which is preliminary data.</text>
</comment>
<gene>
    <name evidence="2" type="ORF">D1970_10315</name>
</gene>
<proteinExistence type="predicted"/>
<organism evidence="2 3">
    <name type="scientific">Mesobacillus zeae</name>
    <dbReference type="NCBI Taxonomy" id="1917180"/>
    <lineage>
        <taxon>Bacteria</taxon>
        <taxon>Bacillati</taxon>
        <taxon>Bacillota</taxon>
        <taxon>Bacilli</taxon>
        <taxon>Bacillales</taxon>
        <taxon>Bacillaceae</taxon>
        <taxon>Mesobacillus</taxon>
    </lineage>
</organism>
<dbReference type="EMBL" id="QWVT01000016">
    <property type="protein sequence ID" value="RID85163.1"/>
    <property type="molecule type" value="Genomic_DNA"/>
</dbReference>
<name>A0A398BBZ5_9BACI</name>
<keyword evidence="3" id="KW-1185">Reference proteome</keyword>
<evidence type="ECO:0000313" key="3">
    <source>
        <dbReference type="Proteomes" id="UP000265816"/>
    </source>
</evidence>
<dbReference type="OrthoDB" id="9798476at2"/>
<dbReference type="InterPro" id="IPR018961">
    <property type="entry name" value="DnaJ_homolog_subfam-C_membr-28"/>
</dbReference>
<dbReference type="AlphaFoldDB" id="A0A398BBZ5"/>
<reference evidence="2 3" key="1">
    <citation type="submission" date="2018-08" db="EMBL/GenBank/DDBJ databases">
        <title>Bacillus jemisoniae sp. nov., Bacillus chryseoplanitiae sp. nov., Bacillus resnikiae sp. nov., and Bacillus frankliniae sp. nov., isolated from Viking spacecraft and associated surfaces.</title>
        <authorList>
            <person name="Seuylemezian A."/>
            <person name="Vaishampayan P."/>
        </authorList>
    </citation>
    <scope>NUCLEOTIDE SEQUENCE [LARGE SCALE GENOMIC DNA]</scope>
    <source>
        <strain evidence="2 3">JJ-247</strain>
    </source>
</reference>
<dbReference type="RefSeq" id="WP_119112787.1">
    <property type="nucleotide sequence ID" value="NZ_CBCSEO010000016.1"/>
</dbReference>
<accession>A0A398BBZ5</accession>
<dbReference type="Pfam" id="PF09350">
    <property type="entry name" value="DJC28_CD"/>
    <property type="match status" value="1"/>
</dbReference>
<dbReference type="Proteomes" id="UP000265816">
    <property type="component" value="Unassembled WGS sequence"/>
</dbReference>
<dbReference type="InterPro" id="IPR052573">
    <property type="entry name" value="DnaJ_C_subfamily_28"/>
</dbReference>
<sequence length="124" mass="14232">MDFSLIIAEDRIKKAYDDGEFENLPGFGKPLKPDELASVPQELRMAYRIMKNAGYSPEENAIRQEILSIEDLIRSGVEGEEAKELQQKLNEKLVSYQNLVSNRGLQTNSSIFKNYHQKIEDKLL</sequence>
<dbReference type="PANTHER" id="PTHR39158:SF1">
    <property type="entry name" value="DNAJ HOMOLOG SUBFAMILY C MEMBER 28"/>
    <property type="match status" value="1"/>
</dbReference>